<keyword evidence="6" id="KW-0067">ATP-binding</keyword>
<keyword evidence="3 12" id="KW-0436">Ligase</keyword>
<keyword evidence="13" id="KW-1185">Reference proteome</keyword>
<dbReference type="SUPFAM" id="SSF53244">
    <property type="entry name" value="MurD-like peptide ligases, peptide-binding domain"/>
    <property type="match status" value="1"/>
</dbReference>
<gene>
    <name evidence="12" type="ORF">ABEU19_001937</name>
</gene>
<keyword evidence="5" id="KW-0547">Nucleotide-binding</keyword>
<reference evidence="12 13" key="1">
    <citation type="submission" date="2023-11" db="EMBL/GenBank/DDBJ databases">
        <authorList>
            <person name="Val-Calvo J."/>
            <person name="Scortti M."/>
            <person name="Vazquez-Boland J."/>
        </authorList>
    </citation>
    <scope>NUCLEOTIDE SEQUENCE [LARGE SCALE GENOMIC DNA]</scope>
    <source>
        <strain evidence="12 13">DSM 46662</strain>
    </source>
</reference>
<evidence type="ECO:0000256" key="2">
    <source>
        <dbReference type="ARBA" id="ARBA00013025"/>
    </source>
</evidence>
<feature type="domain" description="Mur ligase C-terminal" evidence="10">
    <location>
        <begin position="330"/>
        <end position="442"/>
    </location>
</feature>
<evidence type="ECO:0000256" key="4">
    <source>
        <dbReference type="ARBA" id="ARBA00022723"/>
    </source>
</evidence>
<comment type="similarity">
    <text evidence="1">Belongs to the folylpolyglutamate synthase family.</text>
</comment>
<keyword evidence="7" id="KW-0460">Magnesium</keyword>
<dbReference type="Pfam" id="PF02875">
    <property type="entry name" value="Mur_ligase_C"/>
    <property type="match status" value="1"/>
</dbReference>
<keyword evidence="4" id="KW-0479">Metal-binding</keyword>
<dbReference type="InterPro" id="IPR004101">
    <property type="entry name" value="Mur_ligase_C"/>
</dbReference>
<evidence type="ECO:0000256" key="9">
    <source>
        <dbReference type="ARBA" id="ARBA00047493"/>
    </source>
</evidence>
<protein>
    <recommendedName>
        <fullName evidence="2">tetrahydrofolate synthase</fullName>
        <ecNumber evidence="2">6.3.2.17</ecNumber>
    </recommendedName>
    <alternativeName>
        <fullName evidence="8">Tetrahydrofolylpolyglutamate synthase</fullName>
    </alternativeName>
</protein>
<dbReference type="EMBL" id="JBDLNU010000002">
    <property type="protein sequence ID" value="MFM1728449.1"/>
    <property type="molecule type" value="Genomic_DNA"/>
</dbReference>
<evidence type="ECO:0000256" key="7">
    <source>
        <dbReference type="ARBA" id="ARBA00022842"/>
    </source>
</evidence>
<dbReference type="NCBIfam" id="TIGR01499">
    <property type="entry name" value="folC"/>
    <property type="match status" value="1"/>
</dbReference>
<comment type="catalytic activity">
    <reaction evidence="9">
        <text>(6S)-5,6,7,8-tetrahydrofolyl-(gamma-L-Glu)(n) + L-glutamate + ATP = (6S)-5,6,7,8-tetrahydrofolyl-(gamma-L-Glu)(n+1) + ADP + phosphate + H(+)</text>
        <dbReference type="Rhea" id="RHEA:10580"/>
        <dbReference type="Rhea" id="RHEA-COMP:14738"/>
        <dbReference type="Rhea" id="RHEA-COMP:14740"/>
        <dbReference type="ChEBI" id="CHEBI:15378"/>
        <dbReference type="ChEBI" id="CHEBI:29985"/>
        <dbReference type="ChEBI" id="CHEBI:30616"/>
        <dbReference type="ChEBI" id="CHEBI:43474"/>
        <dbReference type="ChEBI" id="CHEBI:141005"/>
        <dbReference type="ChEBI" id="CHEBI:456216"/>
        <dbReference type="EC" id="6.3.2.17"/>
    </reaction>
</comment>
<evidence type="ECO:0000313" key="12">
    <source>
        <dbReference type="EMBL" id="MFM1728449.1"/>
    </source>
</evidence>
<evidence type="ECO:0000256" key="1">
    <source>
        <dbReference type="ARBA" id="ARBA00008276"/>
    </source>
</evidence>
<name>A0ABW9FT56_9NOCA</name>
<evidence type="ECO:0000256" key="6">
    <source>
        <dbReference type="ARBA" id="ARBA00022840"/>
    </source>
</evidence>
<dbReference type="InterPro" id="IPR036565">
    <property type="entry name" value="Mur-like_cat_sf"/>
</dbReference>
<dbReference type="Proteomes" id="UP001629744">
    <property type="component" value="Unassembled WGS sequence"/>
</dbReference>
<dbReference type="InterPro" id="IPR001645">
    <property type="entry name" value="Folylpolyglutamate_synth"/>
</dbReference>
<evidence type="ECO:0000256" key="8">
    <source>
        <dbReference type="ARBA" id="ARBA00030592"/>
    </source>
</evidence>
<evidence type="ECO:0000259" key="11">
    <source>
        <dbReference type="Pfam" id="PF08245"/>
    </source>
</evidence>
<dbReference type="PROSITE" id="PS01012">
    <property type="entry name" value="FOLYLPOLYGLU_SYNT_2"/>
    <property type="match status" value="1"/>
</dbReference>
<evidence type="ECO:0000256" key="3">
    <source>
        <dbReference type="ARBA" id="ARBA00022598"/>
    </source>
</evidence>
<dbReference type="InterPro" id="IPR036615">
    <property type="entry name" value="Mur_ligase_C_dom_sf"/>
</dbReference>
<evidence type="ECO:0000259" key="10">
    <source>
        <dbReference type="Pfam" id="PF02875"/>
    </source>
</evidence>
<sequence length="476" mass="50352">MTTERPGEPTPVDLAELALVEAELDQRWPETKIEPSLTRISALMDLLGSPQHSYPAIHVAGTNGKTSVTRMIDALLTQLHRRTGRTTSPHLQLATERISIDGKPIPVRTYIDTYREIEPYVRMIDQQSEAAGGPAMSKFEVTTAMAYAAFAEAPVDIAVVETGLGGKWDATNVIDAQVAVITPIGLDHIDYLGPDLASIAGEKAGIIKKGRDSGIEGVAPVDTVAILAEQEPEVMDVLLRRAVEVDAAVAREGSEFKVLRRQIAIGGQQLELQGLGGVYEDIFLPLHGEHQARNASLALAAVEAFFGAGPDRQLEADAIRAGFASVVNPGRLERVRSAPTVFLDAAHNPHGAKALAAALSAEFDFRKLVGVVSVMGDKDVEGILDALEPVFDELVVTHNGSPRAMDVEDLANRAVARFGDERVVVAPTLADALETAIGLAEEVAEPGEAVSGAGVVVTGSVVTAGVARSLFGKDPA</sequence>
<dbReference type="Gene3D" id="3.40.1190.10">
    <property type="entry name" value="Mur-like, catalytic domain"/>
    <property type="match status" value="1"/>
</dbReference>
<proteinExistence type="inferred from homology"/>
<dbReference type="PIRSF" id="PIRSF001563">
    <property type="entry name" value="Folylpolyglu_synth"/>
    <property type="match status" value="1"/>
</dbReference>
<feature type="domain" description="Mur ligase central" evidence="11">
    <location>
        <begin position="59"/>
        <end position="302"/>
    </location>
</feature>
<dbReference type="Pfam" id="PF08245">
    <property type="entry name" value="Mur_ligase_M"/>
    <property type="match status" value="1"/>
</dbReference>
<dbReference type="NCBIfam" id="NF047860">
    <property type="entry name" value="Tet-DihydfolSynFolCMyb"/>
    <property type="match status" value="1"/>
</dbReference>
<dbReference type="Gene3D" id="3.90.190.20">
    <property type="entry name" value="Mur ligase, C-terminal domain"/>
    <property type="match status" value="1"/>
</dbReference>
<comment type="caution">
    <text evidence="12">The sequence shown here is derived from an EMBL/GenBank/DDBJ whole genome shotgun (WGS) entry which is preliminary data.</text>
</comment>
<dbReference type="GO" id="GO:0016874">
    <property type="term" value="F:ligase activity"/>
    <property type="evidence" value="ECO:0007669"/>
    <property type="project" value="UniProtKB-KW"/>
</dbReference>
<dbReference type="InterPro" id="IPR013221">
    <property type="entry name" value="Mur_ligase_cen"/>
</dbReference>
<dbReference type="EC" id="6.3.2.17" evidence="2"/>
<dbReference type="PANTHER" id="PTHR11136">
    <property type="entry name" value="FOLYLPOLYGLUTAMATE SYNTHASE-RELATED"/>
    <property type="match status" value="1"/>
</dbReference>
<dbReference type="PANTHER" id="PTHR11136:SF0">
    <property type="entry name" value="DIHYDROFOLATE SYNTHETASE-RELATED"/>
    <property type="match status" value="1"/>
</dbReference>
<dbReference type="RefSeq" id="WP_348604840.1">
    <property type="nucleotide sequence ID" value="NZ_CP157276.1"/>
</dbReference>
<dbReference type="InterPro" id="IPR018109">
    <property type="entry name" value="Folylpolyglutamate_synth_CS"/>
</dbReference>
<evidence type="ECO:0000313" key="13">
    <source>
        <dbReference type="Proteomes" id="UP001629744"/>
    </source>
</evidence>
<evidence type="ECO:0000256" key="5">
    <source>
        <dbReference type="ARBA" id="ARBA00022741"/>
    </source>
</evidence>
<organism evidence="12 13">
    <name type="scientific">Prescottella soli</name>
    <dbReference type="NCBI Taxonomy" id="1543852"/>
    <lineage>
        <taxon>Bacteria</taxon>
        <taxon>Bacillati</taxon>
        <taxon>Actinomycetota</taxon>
        <taxon>Actinomycetes</taxon>
        <taxon>Mycobacteriales</taxon>
        <taxon>Nocardiaceae</taxon>
        <taxon>Prescottella</taxon>
    </lineage>
</organism>
<dbReference type="SUPFAM" id="SSF53623">
    <property type="entry name" value="MurD-like peptide ligases, catalytic domain"/>
    <property type="match status" value="1"/>
</dbReference>
<accession>A0ABW9FT56</accession>